<dbReference type="AlphaFoldDB" id="A0A7S9LTQ2"/>
<proteinExistence type="inferred from homology"/>
<evidence type="ECO:0000313" key="11">
    <source>
        <dbReference type="EMBL" id="QPH54835.1"/>
    </source>
</evidence>
<dbReference type="InterPro" id="IPR015797">
    <property type="entry name" value="NUDIX_hydrolase-like_dom_sf"/>
</dbReference>
<comment type="catalytic activity">
    <reaction evidence="9">
        <text>a 5'-end NAD(+)-phospho-ribonucleoside in mRNA + H2O = a 5'-end phospho-adenosine-phospho-ribonucleoside in mRNA + beta-nicotinamide D-ribonucleotide + 2 H(+)</text>
        <dbReference type="Rhea" id="RHEA:60876"/>
        <dbReference type="Rhea" id="RHEA-COMP:15698"/>
        <dbReference type="Rhea" id="RHEA-COMP:15719"/>
        <dbReference type="ChEBI" id="CHEBI:14649"/>
        <dbReference type="ChEBI" id="CHEBI:15377"/>
        <dbReference type="ChEBI" id="CHEBI:15378"/>
        <dbReference type="ChEBI" id="CHEBI:144029"/>
        <dbReference type="ChEBI" id="CHEBI:144051"/>
    </reaction>
    <physiologicalReaction direction="left-to-right" evidence="9">
        <dbReference type="Rhea" id="RHEA:60877"/>
    </physiologicalReaction>
</comment>
<comment type="cofactor">
    <cofactor evidence="2">
        <name>Zn(2+)</name>
        <dbReference type="ChEBI" id="CHEBI:29105"/>
    </cofactor>
</comment>
<dbReference type="CDD" id="cd03429">
    <property type="entry name" value="NUDIX_NADH_pyrophosphatase_Nudt13"/>
    <property type="match status" value="1"/>
</dbReference>
<dbReference type="GO" id="GO:0046872">
    <property type="term" value="F:metal ion binding"/>
    <property type="evidence" value="ECO:0007669"/>
    <property type="project" value="UniProtKB-KW"/>
</dbReference>
<dbReference type="KEGG" id="poz:I0K15_03435"/>
<dbReference type="NCBIfam" id="NF001299">
    <property type="entry name" value="PRK00241.1"/>
    <property type="match status" value="1"/>
</dbReference>
<dbReference type="Pfam" id="PF00293">
    <property type="entry name" value="NUDIX"/>
    <property type="match status" value="1"/>
</dbReference>
<dbReference type="EC" id="3.6.1.22" evidence="4"/>
<dbReference type="EMBL" id="CP064942">
    <property type="protein sequence ID" value="QPH54835.1"/>
    <property type="molecule type" value="Genomic_DNA"/>
</dbReference>
<reference evidence="11 12" key="1">
    <citation type="submission" date="2020-11" db="EMBL/GenBank/DDBJ databases">
        <title>Description of Pontivivens ytuae sp. nov. isolated from deep sea sediment of Mariana Trench.</title>
        <authorList>
            <person name="Wang Z."/>
            <person name="Sun Q.-L."/>
            <person name="Xu X.-D."/>
            <person name="Tang Y.-Z."/>
            <person name="Zhang J."/>
        </authorList>
    </citation>
    <scope>NUCLEOTIDE SEQUENCE [LARGE SCALE GENOMIC DNA]</scope>
    <source>
        <strain evidence="11 12">MT2928</strain>
    </source>
</reference>
<keyword evidence="6 11" id="KW-0378">Hydrolase</keyword>
<evidence type="ECO:0000256" key="5">
    <source>
        <dbReference type="ARBA" id="ARBA00022723"/>
    </source>
</evidence>
<evidence type="ECO:0000256" key="6">
    <source>
        <dbReference type="ARBA" id="ARBA00022801"/>
    </source>
</evidence>
<dbReference type="GO" id="GO:0006742">
    <property type="term" value="P:NADP+ catabolic process"/>
    <property type="evidence" value="ECO:0007669"/>
    <property type="project" value="TreeGrafter"/>
</dbReference>
<dbReference type="GO" id="GO:0019677">
    <property type="term" value="P:NAD+ catabolic process"/>
    <property type="evidence" value="ECO:0007669"/>
    <property type="project" value="TreeGrafter"/>
</dbReference>
<evidence type="ECO:0000256" key="8">
    <source>
        <dbReference type="ARBA" id="ARBA00023027"/>
    </source>
</evidence>
<dbReference type="Proteomes" id="UP000594800">
    <property type="component" value="Chromosome"/>
</dbReference>
<keyword evidence="5" id="KW-0479">Metal-binding</keyword>
<evidence type="ECO:0000256" key="2">
    <source>
        <dbReference type="ARBA" id="ARBA00001947"/>
    </source>
</evidence>
<sequence length="325" mass="35544">MPDIDVTFGGADLDRAAHLRDRPEGLAAAWTHPDTRVAAFWRGKPLLTEGEAPRLVWLEREHPVLDHAEEPPILLGLTQEGDPRFAADLTGWEAPVSDPDLLKQFLDPSRNPAEGLPEGTSFGDLRANMGRLEGGDAGNAAMARGMLEWHRTHRFCARCGHASDLAKGGWSRKCPACGASHFPRTDPVVIMLVTHGNDVLLGRSPGWPEGMYSLLAGFMEPGETIEAAVRRETVEEAGIQVGEVGYLASQPWPFPASLMIGCTGEALERDLRLDPVELDDAIWVSRERCAAAMDGRDPMLRPARKGAIARTLLDLWLRDTLPETN</sequence>
<evidence type="ECO:0000256" key="7">
    <source>
        <dbReference type="ARBA" id="ARBA00022842"/>
    </source>
</evidence>
<evidence type="ECO:0000256" key="3">
    <source>
        <dbReference type="ARBA" id="ARBA00009595"/>
    </source>
</evidence>
<dbReference type="Pfam" id="PF09297">
    <property type="entry name" value="Zn_ribbon_NUD"/>
    <property type="match status" value="1"/>
</dbReference>
<comment type="cofactor">
    <cofactor evidence="1">
        <name>Mg(2+)</name>
        <dbReference type="ChEBI" id="CHEBI:18420"/>
    </cofactor>
</comment>
<dbReference type="PANTHER" id="PTHR42904:SF6">
    <property type="entry name" value="NAD-CAPPED RNA HYDROLASE NUDT12"/>
    <property type="match status" value="1"/>
</dbReference>
<dbReference type="GO" id="GO:0035529">
    <property type="term" value="F:NADH pyrophosphatase activity"/>
    <property type="evidence" value="ECO:0007669"/>
    <property type="project" value="TreeGrafter"/>
</dbReference>
<dbReference type="PROSITE" id="PS00893">
    <property type="entry name" value="NUDIX_BOX"/>
    <property type="match status" value="1"/>
</dbReference>
<evidence type="ECO:0000256" key="4">
    <source>
        <dbReference type="ARBA" id="ARBA00012381"/>
    </source>
</evidence>
<protein>
    <recommendedName>
        <fullName evidence="4">NAD(+) diphosphatase</fullName>
        <ecNumber evidence="4">3.6.1.22</ecNumber>
    </recommendedName>
</protein>
<evidence type="ECO:0000256" key="9">
    <source>
        <dbReference type="ARBA" id="ARBA00023679"/>
    </source>
</evidence>
<dbReference type="Gene3D" id="3.90.79.20">
    <property type="match status" value="1"/>
</dbReference>
<feature type="domain" description="Nudix hydrolase" evidence="10">
    <location>
        <begin position="183"/>
        <end position="314"/>
    </location>
</feature>
<dbReference type="InterPro" id="IPR049734">
    <property type="entry name" value="NudC-like_C"/>
</dbReference>
<accession>A0A7S9LTQ2</accession>
<dbReference type="InterPro" id="IPR015375">
    <property type="entry name" value="NADH_PPase-like_N"/>
</dbReference>
<evidence type="ECO:0000256" key="1">
    <source>
        <dbReference type="ARBA" id="ARBA00001946"/>
    </source>
</evidence>
<dbReference type="RefSeq" id="WP_196104036.1">
    <property type="nucleotide sequence ID" value="NZ_CP064942.1"/>
</dbReference>
<dbReference type="InterPro" id="IPR050241">
    <property type="entry name" value="NAD-cap_RNA_hydrolase_NudC"/>
</dbReference>
<dbReference type="Pfam" id="PF09296">
    <property type="entry name" value="NUDIX-like"/>
    <property type="match status" value="1"/>
</dbReference>
<evidence type="ECO:0000313" key="12">
    <source>
        <dbReference type="Proteomes" id="UP000594800"/>
    </source>
</evidence>
<gene>
    <name evidence="11" type="primary">nudC</name>
    <name evidence="11" type="ORF">I0K15_03435</name>
</gene>
<name>A0A7S9LTQ2_9RHOB</name>
<comment type="similarity">
    <text evidence="3">Belongs to the Nudix hydrolase family. NudC subfamily.</text>
</comment>
<dbReference type="SUPFAM" id="SSF55811">
    <property type="entry name" value="Nudix"/>
    <property type="match status" value="1"/>
</dbReference>
<dbReference type="PANTHER" id="PTHR42904">
    <property type="entry name" value="NUDIX HYDROLASE, NUDC SUBFAMILY"/>
    <property type="match status" value="1"/>
</dbReference>
<dbReference type="Gene3D" id="3.90.79.10">
    <property type="entry name" value="Nucleoside Triphosphate Pyrophosphohydrolase"/>
    <property type="match status" value="1"/>
</dbReference>
<dbReference type="InterPro" id="IPR000086">
    <property type="entry name" value="NUDIX_hydrolase_dom"/>
</dbReference>
<dbReference type="InterPro" id="IPR015376">
    <property type="entry name" value="Znr_NADH_PPase"/>
</dbReference>
<organism evidence="11 12">
    <name type="scientific">Pontivivens ytuae</name>
    <dbReference type="NCBI Taxonomy" id="2789856"/>
    <lineage>
        <taxon>Bacteria</taxon>
        <taxon>Pseudomonadati</taxon>
        <taxon>Pseudomonadota</taxon>
        <taxon>Alphaproteobacteria</taxon>
        <taxon>Rhodobacterales</taxon>
        <taxon>Paracoccaceae</taxon>
        <taxon>Pontivivens</taxon>
    </lineage>
</organism>
<dbReference type="GO" id="GO:0005829">
    <property type="term" value="C:cytosol"/>
    <property type="evidence" value="ECO:0007669"/>
    <property type="project" value="TreeGrafter"/>
</dbReference>
<dbReference type="InterPro" id="IPR020084">
    <property type="entry name" value="NUDIX_hydrolase_CS"/>
</dbReference>
<dbReference type="PROSITE" id="PS51462">
    <property type="entry name" value="NUDIX"/>
    <property type="match status" value="1"/>
</dbReference>
<keyword evidence="12" id="KW-1185">Reference proteome</keyword>
<keyword evidence="8" id="KW-0520">NAD</keyword>
<evidence type="ECO:0000259" key="10">
    <source>
        <dbReference type="PROSITE" id="PS51462"/>
    </source>
</evidence>
<keyword evidence="7" id="KW-0460">Magnesium</keyword>